<protein>
    <recommendedName>
        <fullName evidence="4">Carboxypeptidase-like protein</fullName>
    </recommendedName>
</protein>
<dbReference type="RefSeq" id="WP_143745543.1">
    <property type="nucleotide sequence ID" value="NZ_FTOI01000008.1"/>
</dbReference>
<accession>A0A1N7MF24</accession>
<keyword evidence="1" id="KW-0732">Signal</keyword>
<keyword evidence="3" id="KW-1185">Reference proteome</keyword>
<proteinExistence type="predicted"/>
<evidence type="ECO:0008006" key="4">
    <source>
        <dbReference type="Google" id="ProtNLM"/>
    </source>
</evidence>
<name>A0A1N7MF24_9FLAO</name>
<dbReference type="InterPro" id="IPR008969">
    <property type="entry name" value="CarboxyPept-like_regulatory"/>
</dbReference>
<dbReference type="Proteomes" id="UP000185839">
    <property type="component" value="Unassembled WGS sequence"/>
</dbReference>
<dbReference type="AlphaFoldDB" id="A0A1N7MF24"/>
<reference evidence="3" key="1">
    <citation type="submission" date="2017-01" db="EMBL/GenBank/DDBJ databases">
        <authorList>
            <person name="Varghese N."/>
            <person name="Submissions S."/>
        </authorList>
    </citation>
    <scope>NUCLEOTIDE SEQUENCE [LARGE SCALE GENOMIC DNA]</scope>
    <source>
        <strain evidence="3">DSM 23145</strain>
    </source>
</reference>
<dbReference type="EMBL" id="FTOI01000008">
    <property type="protein sequence ID" value="SIS84716.1"/>
    <property type="molecule type" value="Genomic_DNA"/>
</dbReference>
<dbReference type="SUPFAM" id="SSF49464">
    <property type="entry name" value="Carboxypeptidase regulatory domain-like"/>
    <property type="match status" value="1"/>
</dbReference>
<dbReference type="OrthoDB" id="1450858at2"/>
<feature type="chain" id="PRO_5012094315" description="Carboxypeptidase-like protein" evidence="1">
    <location>
        <begin position="21"/>
        <end position="256"/>
    </location>
</feature>
<dbReference type="STRING" id="713588.SAMN05421789_108130"/>
<organism evidence="2 3">
    <name type="scientific">Kaistella chaponensis</name>
    <dbReference type="NCBI Taxonomy" id="713588"/>
    <lineage>
        <taxon>Bacteria</taxon>
        <taxon>Pseudomonadati</taxon>
        <taxon>Bacteroidota</taxon>
        <taxon>Flavobacteriia</taxon>
        <taxon>Flavobacteriales</taxon>
        <taxon>Weeksellaceae</taxon>
        <taxon>Chryseobacterium group</taxon>
        <taxon>Kaistella</taxon>
    </lineage>
</organism>
<evidence type="ECO:0000256" key="1">
    <source>
        <dbReference type="SAM" id="SignalP"/>
    </source>
</evidence>
<gene>
    <name evidence="2" type="ORF">SAMN05421789_108130</name>
</gene>
<evidence type="ECO:0000313" key="3">
    <source>
        <dbReference type="Proteomes" id="UP000185839"/>
    </source>
</evidence>
<evidence type="ECO:0000313" key="2">
    <source>
        <dbReference type="EMBL" id="SIS84716.1"/>
    </source>
</evidence>
<sequence>MNTKLLFLFIFSLFKINAQSQYLIGTTNNENGDRIQNVTVLNIRTNQSATSDNLGNFVISAKIKDELRFVKNGYERTVILVQENHFKISLNISLIKNAQEIQEVEIVYQPTGNLSKDIQHYGDTKKTTKLKSETAKYIRSQSTEEVLAPKRGEFVQPLGKGFVVGKIDSHWDDVDFMQFLLENLGTEFFTQDLQLKPSEIQPFIYYIFRNFERQDILFKGFCNQYDLSRFISEANNKLVAYHQNLPNNPPIKRKRK</sequence>
<feature type="signal peptide" evidence="1">
    <location>
        <begin position="1"/>
        <end position="20"/>
    </location>
</feature>